<accession>A0A517N6W4</accession>
<evidence type="ECO:0000259" key="3">
    <source>
        <dbReference type="Pfam" id="PF02397"/>
    </source>
</evidence>
<evidence type="ECO:0000256" key="1">
    <source>
        <dbReference type="ARBA" id="ARBA00006464"/>
    </source>
</evidence>
<sequence>MVGVRDPLLLSETLFHREIAKERVRASRRSIPFCIITIRLLTTEKHRLQARRLLRLLHRNLRMTDQKGIIGPGMFGVLLVDTPEMGGRSAMDRIDHLLRSNNLKVELNLRVHDPDGFTPDEDPPTGGSQRRTDRAHPVPPSPEFASAGVIAEHDGNGGNGGQRWNSDREPSVMQHEMFAQPPIGRLFFKRAFDIVASSAGLVVCGPIILAAMAKIRWEDRGTPIFKQTREGRHGKPFTIYKLRTMVVGAEKMQADLRKHSHRDGPAFKIENDPRITRTGRFLRRSCIDELPQLWNVLKGEMSLVGPRPLPWLESRACVPWHRRRLDVRPGLTCYWQIKKGEVKNFDEWMRLDLRYLDEFNLIEDVRLIIQTLKVPILGRGSE</sequence>
<feature type="region of interest" description="Disordered" evidence="2">
    <location>
        <begin position="110"/>
        <end position="167"/>
    </location>
</feature>
<name>A0A517N6W4_9BACT</name>
<keyword evidence="5" id="KW-1185">Reference proteome</keyword>
<dbReference type="EC" id="2.-.-.-" evidence="4"/>
<dbReference type="InterPro" id="IPR003362">
    <property type="entry name" value="Bact_transf"/>
</dbReference>
<dbReference type="PANTHER" id="PTHR30576:SF10">
    <property type="entry name" value="SLL5057 PROTEIN"/>
    <property type="match status" value="1"/>
</dbReference>
<proteinExistence type="inferred from homology"/>
<dbReference type="PANTHER" id="PTHR30576">
    <property type="entry name" value="COLANIC BIOSYNTHESIS UDP-GLUCOSE LIPID CARRIER TRANSFERASE"/>
    <property type="match status" value="1"/>
</dbReference>
<dbReference type="EMBL" id="CP036525">
    <property type="protein sequence ID" value="QDT02872.1"/>
    <property type="molecule type" value="Genomic_DNA"/>
</dbReference>
<dbReference type="Proteomes" id="UP000318538">
    <property type="component" value="Chromosome"/>
</dbReference>
<comment type="similarity">
    <text evidence="1">Belongs to the bacterial sugar transferase family.</text>
</comment>
<dbReference type="KEGG" id="rlc:K227x_12510"/>
<reference evidence="4 5" key="1">
    <citation type="submission" date="2019-02" db="EMBL/GenBank/DDBJ databases">
        <title>Deep-cultivation of Planctomycetes and their phenomic and genomic characterization uncovers novel biology.</title>
        <authorList>
            <person name="Wiegand S."/>
            <person name="Jogler M."/>
            <person name="Boedeker C."/>
            <person name="Pinto D."/>
            <person name="Vollmers J."/>
            <person name="Rivas-Marin E."/>
            <person name="Kohn T."/>
            <person name="Peeters S.H."/>
            <person name="Heuer A."/>
            <person name="Rast P."/>
            <person name="Oberbeckmann S."/>
            <person name="Bunk B."/>
            <person name="Jeske O."/>
            <person name="Meyerdierks A."/>
            <person name="Storesund J.E."/>
            <person name="Kallscheuer N."/>
            <person name="Luecker S."/>
            <person name="Lage O.M."/>
            <person name="Pohl T."/>
            <person name="Merkel B.J."/>
            <person name="Hornburger P."/>
            <person name="Mueller R.-W."/>
            <person name="Bruemmer F."/>
            <person name="Labrenz M."/>
            <person name="Spormann A.M."/>
            <person name="Op den Camp H."/>
            <person name="Overmann J."/>
            <person name="Amann R."/>
            <person name="Jetten M.S.M."/>
            <person name="Mascher T."/>
            <person name="Medema M.H."/>
            <person name="Devos D.P."/>
            <person name="Kaster A.-K."/>
            <person name="Ovreas L."/>
            <person name="Rohde M."/>
            <person name="Galperin M.Y."/>
            <person name="Jogler C."/>
        </authorList>
    </citation>
    <scope>NUCLEOTIDE SEQUENCE [LARGE SCALE GENOMIC DNA]</scope>
    <source>
        <strain evidence="4 5">K22_7</strain>
    </source>
</reference>
<dbReference type="GO" id="GO:0016780">
    <property type="term" value="F:phosphotransferase activity, for other substituted phosphate groups"/>
    <property type="evidence" value="ECO:0007669"/>
    <property type="project" value="TreeGrafter"/>
</dbReference>
<evidence type="ECO:0000313" key="5">
    <source>
        <dbReference type="Proteomes" id="UP000318538"/>
    </source>
</evidence>
<dbReference type="OrthoDB" id="9766874at2"/>
<organism evidence="4 5">
    <name type="scientific">Rubripirellula lacrimiformis</name>
    <dbReference type="NCBI Taxonomy" id="1930273"/>
    <lineage>
        <taxon>Bacteria</taxon>
        <taxon>Pseudomonadati</taxon>
        <taxon>Planctomycetota</taxon>
        <taxon>Planctomycetia</taxon>
        <taxon>Pirellulales</taxon>
        <taxon>Pirellulaceae</taxon>
        <taxon>Rubripirellula</taxon>
    </lineage>
</organism>
<dbReference type="AlphaFoldDB" id="A0A517N6W4"/>
<protein>
    <submittedName>
        <fullName evidence="4">Putative sugar transferase EpsL</fullName>
        <ecNumber evidence="4">2.-.-.-</ecNumber>
    </submittedName>
</protein>
<gene>
    <name evidence="4" type="primary">epsL</name>
    <name evidence="4" type="ORF">K227x_12510</name>
</gene>
<evidence type="ECO:0000313" key="4">
    <source>
        <dbReference type="EMBL" id="QDT02872.1"/>
    </source>
</evidence>
<feature type="domain" description="Bacterial sugar transferase" evidence="3">
    <location>
        <begin position="189"/>
        <end position="374"/>
    </location>
</feature>
<evidence type="ECO:0000256" key="2">
    <source>
        <dbReference type="SAM" id="MobiDB-lite"/>
    </source>
</evidence>
<dbReference type="Pfam" id="PF02397">
    <property type="entry name" value="Bac_transf"/>
    <property type="match status" value="1"/>
</dbReference>
<keyword evidence="4" id="KW-0808">Transferase</keyword>